<dbReference type="InterPro" id="IPR032466">
    <property type="entry name" value="Metal_Hydrolase"/>
</dbReference>
<dbReference type="PANTHER" id="PTHR43569:SF1">
    <property type="entry name" value="BLL3371 PROTEIN"/>
    <property type="match status" value="1"/>
</dbReference>
<keyword evidence="3" id="KW-0378">Hydrolase</keyword>
<organism evidence="3 4">
    <name type="scientific">Marinobacter lutaoensis</name>
    <dbReference type="NCBI Taxonomy" id="135739"/>
    <lineage>
        <taxon>Bacteria</taxon>
        <taxon>Pseudomonadati</taxon>
        <taxon>Pseudomonadota</taxon>
        <taxon>Gammaproteobacteria</taxon>
        <taxon>Pseudomonadales</taxon>
        <taxon>Marinobacteraceae</taxon>
        <taxon>Marinobacter</taxon>
    </lineage>
</organism>
<comment type="similarity">
    <text evidence="1">Belongs to the metallo-dependent hydrolases superfamily.</text>
</comment>
<gene>
    <name evidence="3" type="ORF">BTO32_12180</name>
</gene>
<proteinExistence type="inferred from homology"/>
<protein>
    <submittedName>
        <fullName evidence="3">Amidohydrolase</fullName>
    </submittedName>
</protein>
<evidence type="ECO:0000313" key="3">
    <source>
        <dbReference type="EMBL" id="ONF43425.1"/>
    </source>
</evidence>
<sequence length="295" mass="33602">MRVVDPHLHFWSLAEQNQGWLSQPVHNLLGDYTPMVRDFGPQQLMAERGEIELEAFVHVEANADNPLAETQWLSQLLTRKTADLPYSLVVHVNLAAEDAEQQLLDHIALSPRVTGVRQILNVHADPLFDYVGYHFMSDERWLKQLSLLAQYNLSFDLQIYPDQMAQAAQVIAQHPDIQFILNHAGMYVDRVGPQGWCTWRDGIRQLATLPNVAVKLSGFGMLDHEPTANSIRPLVYEVIDQMGVERVMFASNYPVESLYCSYEEIWQCFAALVANASATDKEAMFAANARRFYRL</sequence>
<dbReference type="EMBL" id="MSCW01000007">
    <property type="protein sequence ID" value="ONF43425.1"/>
    <property type="molecule type" value="Genomic_DNA"/>
</dbReference>
<dbReference type="InterPro" id="IPR006680">
    <property type="entry name" value="Amidohydro-rel"/>
</dbReference>
<evidence type="ECO:0000259" key="2">
    <source>
        <dbReference type="Pfam" id="PF04909"/>
    </source>
</evidence>
<dbReference type="SUPFAM" id="SSF51556">
    <property type="entry name" value="Metallo-dependent hydrolases"/>
    <property type="match status" value="1"/>
</dbReference>
<dbReference type="AlphaFoldDB" id="A0A1V2DRS5"/>
<dbReference type="Pfam" id="PF04909">
    <property type="entry name" value="Amidohydro_2"/>
    <property type="match status" value="1"/>
</dbReference>
<feature type="domain" description="Amidohydrolase-related" evidence="2">
    <location>
        <begin position="4"/>
        <end position="295"/>
    </location>
</feature>
<comment type="caution">
    <text evidence="3">The sequence shown here is derived from an EMBL/GenBank/DDBJ whole genome shotgun (WGS) entry which is preliminary data.</text>
</comment>
<dbReference type="InterPro" id="IPR052350">
    <property type="entry name" value="Metallo-dep_Lactonases"/>
</dbReference>
<dbReference type="Gene3D" id="3.20.20.140">
    <property type="entry name" value="Metal-dependent hydrolases"/>
    <property type="match status" value="1"/>
</dbReference>
<evidence type="ECO:0000256" key="1">
    <source>
        <dbReference type="ARBA" id="ARBA00038310"/>
    </source>
</evidence>
<keyword evidence="4" id="KW-1185">Reference proteome</keyword>
<dbReference type="PANTHER" id="PTHR43569">
    <property type="entry name" value="AMIDOHYDROLASE"/>
    <property type="match status" value="1"/>
</dbReference>
<dbReference type="RefSeq" id="WP_076724890.1">
    <property type="nucleotide sequence ID" value="NZ_MSCW01000007.1"/>
</dbReference>
<evidence type="ECO:0000313" key="4">
    <source>
        <dbReference type="Proteomes" id="UP000189339"/>
    </source>
</evidence>
<dbReference type="Proteomes" id="UP000189339">
    <property type="component" value="Unassembled WGS sequence"/>
</dbReference>
<dbReference type="OrthoDB" id="9787654at2"/>
<name>A0A1V2DRS5_9GAMM</name>
<dbReference type="GO" id="GO:0016787">
    <property type="term" value="F:hydrolase activity"/>
    <property type="evidence" value="ECO:0007669"/>
    <property type="project" value="UniProtKB-KW"/>
</dbReference>
<reference evidence="3 4" key="1">
    <citation type="submission" date="2016-12" db="EMBL/GenBank/DDBJ databases">
        <title>Marinobacter lutaoensis whole genome sequencing.</title>
        <authorList>
            <person name="Verma A."/>
            <person name="Krishnamurthi S."/>
        </authorList>
    </citation>
    <scope>NUCLEOTIDE SEQUENCE [LARGE SCALE GENOMIC DNA]</scope>
    <source>
        <strain evidence="3 4">T5054</strain>
    </source>
</reference>
<accession>A0A1V2DRS5</accession>
<dbReference type="STRING" id="135739.BTO32_12180"/>